<keyword evidence="4" id="KW-1185">Reference proteome</keyword>
<dbReference type="Gene3D" id="3.40.50.1110">
    <property type="entry name" value="SGNH hydrolase"/>
    <property type="match status" value="1"/>
</dbReference>
<evidence type="ECO:0000256" key="1">
    <source>
        <dbReference type="SAM" id="MobiDB-lite"/>
    </source>
</evidence>
<dbReference type="InterPro" id="IPR053140">
    <property type="entry name" value="GDSL_Rv0518-like"/>
</dbReference>
<organism evidence="3 4">
    <name type="scientific">Jonesia denitrificans (strain ATCC 14870 / DSM 20603 / BCRC 15368 / CIP 55.134 / JCM 11481 / NBRC 15587 / NCTC 10816 / Prevot 55134)</name>
    <name type="common">Listeria denitrificans</name>
    <dbReference type="NCBI Taxonomy" id="471856"/>
    <lineage>
        <taxon>Bacteria</taxon>
        <taxon>Bacillati</taxon>
        <taxon>Actinomycetota</taxon>
        <taxon>Actinomycetes</taxon>
        <taxon>Micrococcales</taxon>
        <taxon>Jonesiaceae</taxon>
        <taxon>Jonesia</taxon>
    </lineage>
</organism>
<dbReference type="PANTHER" id="PTHR43784">
    <property type="entry name" value="GDSL-LIKE LIPASE/ACYLHYDROLASE, PUTATIVE (AFU_ORTHOLOGUE AFUA_2G00820)-RELATED"/>
    <property type="match status" value="1"/>
</dbReference>
<evidence type="ECO:0000313" key="3">
    <source>
        <dbReference type="EMBL" id="ACV09698.1"/>
    </source>
</evidence>
<feature type="region of interest" description="Disordered" evidence="1">
    <location>
        <begin position="261"/>
        <end position="281"/>
    </location>
</feature>
<dbReference type="STRING" id="471856.Jden_2060"/>
<dbReference type="KEGG" id="jde:Jden_2060"/>
<dbReference type="CDD" id="cd01832">
    <property type="entry name" value="SGNH_hydrolase_like_1"/>
    <property type="match status" value="1"/>
</dbReference>
<proteinExistence type="predicted"/>
<dbReference type="OrthoDB" id="3465773at2"/>
<evidence type="ECO:0000259" key="2">
    <source>
        <dbReference type="Pfam" id="PF13472"/>
    </source>
</evidence>
<dbReference type="Proteomes" id="UP000000628">
    <property type="component" value="Chromosome"/>
</dbReference>
<dbReference type="eggNOG" id="COG2755">
    <property type="taxonomic scope" value="Bacteria"/>
</dbReference>
<dbReference type="EMBL" id="CP001706">
    <property type="protein sequence ID" value="ACV09698.1"/>
    <property type="molecule type" value="Genomic_DNA"/>
</dbReference>
<accession>C7R0X4</accession>
<name>C7R0X4_JONDD</name>
<feature type="domain" description="SGNH hydrolase-type esterase" evidence="2">
    <location>
        <begin position="29"/>
        <end position="208"/>
    </location>
</feature>
<sequence length="281" mass="30823">MNSSGQFEARSTPTVELSSEPPQWRSYVAIGDSFSEGLWDVAPENPDVCRGWADMLALTLSSRRQAAGLSPLSYANLAIRGRLLRPIISEQLPRALDMSPDLISIIGGGNDILRPAVDVDLIAAHLDHAVAQARATGADVLLATGTDFSGRGSLAFTRSRTAIFNSHIWSIAQRHGAYVANMWGHRTISDPRMWAEDRIHLTTQGHRRVADMALVGLGLQPEDPGFDAPLDDPQPKNPRVRARENIVWAREHVGPWIKRRLTGTSTGDTRVAKYPTLEPID</sequence>
<dbReference type="Pfam" id="PF13472">
    <property type="entry name" value="Lipase_GDSL_2"/>
    <property type="match status" value="1"/>
</dbReference>
<dbReference type="AlphaFoldDB" id="C7R0X4"/>
<reference evidence="3 4" key="1">
    <citation type="journal article" date="2009" name="Stand. Genomic Sci.">
        <title>Complete genome sequence of Jonesia denitrificans type strain (Prevot 55134).</title>
        <authorList>
            <person name="Pukall R."/>
            <person name="Gehrich-Schroter G."/>
            <person name="Lapidus A."/>
            <person name="Nolan M."/>
            <person name="Glavina Del Rio T."/>
            <person name="Lucas S."/>
            <person name="Chen F."/>
            <person name="Tice H."/>
            <person name="Pitluck S."/>
            <person name="Cheng J.F."/>
            <person name="Copeland A."/>
            <person name="Saunders E."/>
            <person name="Brettin T."/>
            <person name="Detter J.C."/>
            <person name="Bruce D."/>
            <person name="Goodwin L."/>
            <person name="Pati A."/>
            <person name="Ivanova N."/>
            <person name="Mavromatis K."/>
            <person name="Ovchinnikova G."/>
            <person name="Chen A."/>
            <person name="Palaniappan K."/>
            <person name="Land M."/>
            <person name="Hauser L."/>
            <person name="Chang Y.J."/>
            <person name="Jeffries C.D."/>
            <person name="Chain P."/>
            <person name="Goker M."/>
            <person name="Bristow J."/>
            <person name="Eisen J.A."/>
            <person name="Markowitz V."/>
            <person name="Hugenholtz P."/>
            <person name="Kyrpides N.C."/>
            <person name="Klenk H.P."/>
            <person name="Han C."/>
        </authorList>
    </citation>
    <scope>NUCLEOTIDE SEQUENCE [LARGE SCALE GENOMIC DNA]</scope>
    <source>
        <strain evidence="4">ATCC 14870 / DSM 20603 / BCRC 15368 / CIP 55.134 / JCM 11481 / NBRC 15587 / NCTC 10816 / Prevot 55134</strain>
    </source>
</reference>
<dbReference type="InterPro" id="IPR013830">
    <property type="entry name" value="SGNH_hydro"/>
</dbReference>
<dbReference type="SUPFAM" id="SSF52266">
    <property type="entry name" value="SGNH hydrolase"/>
    <property type="match status" value="1"/>
</dbReference>
<gene>
    <name evidence="3" type="ordered locus">Jden_2060</name>
</gene>
<dbReference type="PANTHER" id="PTHR43784:SF2">
    <property type="entry name" value="GDSL-LIKE LIPASE_ACYLHYDROLASE, PUTATIVE (AFU_ORTHOLOGUE AFUA_2G00820)-RELATED"/>
    <property type="match status" value="1"/>
</dbReference>
<protein>
    <submittedName>
        <fullName evidence="3">Lipolytic protein G-D-S-L family</fullName>
    </submittedName>
</protein>
<evidence type="ECO:0000313" key="4">
    <source>
        <dbReference type="Proteomes" id="UP000000628"/>
    </source>
</evidence>
<dbReference type="InterPro" id="IPR036514">
    <property type="entry name" value="SGNH_hydro_sf"/>
</dbReference>
<dbReference type="HOGENOM" id="CLU_069365_1_0_11"/>